<accession>A0A7S1T6K8</accession>
<evidence type="ECO:0000256" key="1">
    <source>
        <dbReference type="SAM" id="Coils"/>
    </source>
</evidence>
<feature type="compositionally biased region" description="Polar residues" evidence="2">
    <location>
        <begin position="292"/>
        <end position="306"/>
    </location>
</feature>
<feature type="compositionally biased region" description="Polar residues" evidence="2">
    <location>
        <begin position="836"/>
        <end position="854"/>
    </location>
</feature>
<feature type="region of interest" description="Disordered" evidence="2">
    <location>
        <begin position="699"/>
        <end position="724"/>
    </location>
</feature>
<protein>
    <submittedName>
        <fullName evidence="3">Uncharacterized protein</fullName>
    </submittedName>
</protein>
<feature type="compositionally biased region" description="Polar residues" evidence="2">
    <location>
        <begin position="804"/>
        <end position="813"/>
    </location>
</feature>
<feature type="region of interest" description="Disordered" evidence="2">
    <location>
        <begin position="519"/>
        <end position="637"/>
    </location>
</feature>
<dbReference type="EMBL" id="HBGH01001833">
    <property type="protein sequence ID" value="CAD9224456.1"/>
    <property type="molecule type" value="Transcribed_RNA"/>
</dbReference>
<sequence>MTNMVKIVPLDKNAMVERVMAQAEWSPQQAWGYSDAEAGEGSGTEQAVRFVAAQNFLVCWQKGKVPVGWRRPRRVADFVEVYGEDVVIEATRRIELCRSKKMEEEKKRIAKLGRTVDANNGHEDPTDLLEELVQGDIRQGLQSSTRVGFVDTTIAMPLHRGTTTAYEESVTSKVKPIVNHSRSAPSASQEGSSDNDLESKGRSKAWLMAMERKQREEREVEERRRQLEEDETRREEEVKKKQEEERAKRMQKSAEFMARREGRGLSEEFGADESTVGPAWFSQLQRRVDSSEPPSRNQSGSFQESQEFMPLSAATRATSKQPVNDPRQLSSASVDDKEVQIQGWVKPLSDAAEGKNRHQTHSAAEGSGSLHIANFKSDVERGDTGKPFWAKHLKPVVSLEVNLASSQKKSGDVSCLDQEALNSNPDCWTQALQKSRTTAFSKDGSHGDETRCKSDADSDRPSQDTIPTVCDETLEKSNRANTGSKIVALIGTSRISDNDLIQQNRDSDAPSWAHALQNSNGALVGNEKVRETDSKLNSGADSDQQYGNSSVPGWANLLKKSKSSTVSNSTARETESKRGSGTDSDLESCDPTVPSWAYMLQKTRKNTLEGTTSPETESSESKRSSGTDSDRQSGDSCVPSWAFALRKTKSNIGAGESMPGTEPKYPFSADSDPQPDKLNVPSWAHADNGVPSWAHALQTSKDDHSNGDRRTGASSTICEESERRTRGQGISISLENSKVKNRTAQILEEEKNELERKQTLDSEREIKLSKVPIWAHALREKESVTASSEECQTPPPRKIEETNELISGATSGPSKMHWHPEKSGPDMGDSIIKKQAGSSLHSNVPPADSTSLQYEDNVPIGPTHPKHNVSWDLQAAPCHAGIDHREYMHLYYSNISSTQENVLADDPKLACSGLPGPEVEPRLLNQNQASTESIEHHLNTSPFRRRKPFIEWEIVVRPRCGGDACNLRTSGQNLELCEGCRARLHLKVSEDAAAKLKSCPVSDGSEEDHLQARLDSLKDLLVHLQHTLVDAMHEMSIVQAEMEAIRGARLG</sequence>
<feature type="compositionally biased region" description="Polar residues" evidence="2">
    <location>
        <begin position="315"/>
        <end position="333"/>
    </location>
</feature>
<feature type="compositionally biased region" description="Polar residues" evidence="2">
    <location>
        <begin position="180"/>
        <end position="194"/>
    </location>
</feature>
<feature type="region of interest" description="Disordered" evidence="2">
    <location>
        <begin position="438"/>
        <end position="466"/>
    </location>
</feature>
<feature type="compositionally biased region" description="Basic and acidic residues" evidence="2">
    <location>
        <begin position="257"/>
        <end position="266"/>
    </location>
</feature>
<proteinExistence type="predicted"/>
<name>A0A7S1T6K8_9RHOD</name>
<feature type="region of interest" description="Disordered" evidence="2">
    <location>
        <begin position="652"/>
        <end position="686"/>
    </location>
</feature>
<feature type="compositionally biased region" description="Basic and acidic residues" evidence="2">
    <location>
        <begin position="700"/>
        <end position="711"/>
    </location>
</feature>
<feature type="coiled-coil region" evidence="1">
    <location>
        <begin position="737"/>
        <end position="764"/>
    </location>
</feature>
<organism evidence="3">
    <name type="scientific">Compsopogon caeruleus</name>
    <dbReference type="NCBI Taxonomy" id="31354"/>
    <lineage>
        <taxon>Eukaryota</taxon>
        <taxon>Rhodophyta</taxon>
        <taxon>Compsopogonophyceae</taxon>
        <taxon>Compsopogonales</taxon>
        <taxon>Compsopogonaceae</taxon>
        <taxon>Compsopogon</taxon>
    </lineage>
</organism>
<keyword evidence="1" id="KW-0175">Coiled coil</keyword>
<dbReference type="AlphaFoldDB" id="A0A7S1T6K8"/>
<feature type="compositionally biased region" description="Basic and acidic residues" evidence="2">
    <location>
        <begin position="443"/>
        <end position="462"/>
    </location>
</feature>
<evidence type="ECO:0000313" key="3">
    <source>
        <dbReference type="EMBL" id="CAD9224456.1"/>
    </source>
</evidence>
<gene>
    <name evidence="3" type="ORF">CCAE0312_LOCUS960</name>
</gene>
<feature type="compositionally biased region" description="Basic and acidic residues" evidence="2">
    <location>
        <begin position="619"/>
        <end position="633"/>
    </location>
</feature>
<feature type="compositionally biased region" description="Polar residues" evidence="2">
    <location>
        <begin position="535"/>
        <end position="551"/>
    </location>
</feature>
<feature type="region of interest" description="Disordered" evidence="2">
    <location>
        <begin position="176"/>
        <end position="340"/>
    </location>
</feature>
<evidence type="ECO:0000256" key="2">
    <source>
        <dbReference type="SAM" id="MobiDB-lite"/>
    </source>
</evidence>
<feature type="compositionally biased region" description="Basic and acidic residues" evidence="2">
    <location>
        <begin position="210"/>
        <end position="248"/>
    </location>
</feature>
<feature type="region of interest" description="Disordered" evidence="2">
    <location>
        <begin position="783"/>
        <end position="865"/>
    </location>
</feature>
<reference evidence="3" key="1">
    <citation type="submission" date="2021-01" db="EMBL/GenBank/DDBJ databases">
        <authorList>
            <person name="Corre E."/>
            <person name="Pelletier E."/>
            <person name="Niang G."/>
            <person name="Scheremetjew M."/>
            <person name="Finn R."/>
            <person name="Kale V."/>
            <person name="Holt S."/>
            <person name="Cochrane G."/>
            <person name="Meng A."/>
            <person name="Brown T."/>
            <person name="Cohen L."/>
        </authorList>
    </citation>
    <scope>NUCLEOTIDE SEQUENCE</scope>
    <source>
        <strain evidence="3">SAG 36.94</strain>
    </source>
</reference>